<dbReference type="GO" id="GO:0000155">
    <property type="term" value="F:phosphorelay sensor kinase activity"/>
    <property type="evidence" value="ECO:0007669"/>
    <property type="project" value="InterPro"/>
</dbReference>
<evidence type="ECO:0000313" key="13">
    <source>
        <dbReference type="EMBL" id="QOE27600.1"/>
    </source>
</evidence>
<dbReference type="GO" id="GO:0005886">
    <property type="term" value="C:plasma membrane"/>
    <property type="evidence" value="ECO:0007669"/>
    <property type="project" value="TreeGrafter"/>
</dbReference>
<dbReference type="PANTHER" id="PTHR45528:SF8">
    <property type="entry name" value="HISTIDINE KINASE"/>
    <property type="match status" value="1"/>
</dbReference>
<dbReference type="InterPro" id="IPR008358">
    <property type="entry name" value="Sig_transdc_His_kin/Pase_MprB"/>
</dbReference>
<organism evidence="13 14">
    <name type="scientific">Streptococcus suis</name>
    <dbReference type="NCBI Taxonomy" id="1307"/>
    <lineage>
        <taxon>Bacteria</taxon>
        <taxon>Bacillati</taxon>
        <taxon>Bacillota</taxon>
        <taxon>Bacilli</taxon>
        <taxon>Lactobacillales</taxon>
        <taxon>Streptococcaceae</taxon>
        <taxon>Streptococcus</taxon>
    </lineage>
</organism>
<dbReference type="EMBL" id="CP058741">
    <property type="protein sequence ID" value="QOE27600.1"/>
    <property type="molecule type" value="Genomic_DNA"/>
</dbReference>
<dbReference type="PROSITE" id="PS50109">
    <property type="entry name" value="HIS_KIN"/>
    <property type="match status" value="1"/>
</dbReference>
<dbReference type="CDD" id="cd00082">
    <property type="entry name" value="HisKA"/>
    <property type="match status" value="1"/>
</dbReference>
<dbReference type="AlphaFoldDB" id="A0AB37FXE5"/>
<dbReference type="InterPro" id="IPR050398">
    <property type="entry name" value="HssS/ArlS-like"/>
</dbReference>
<feature type="transmembrane region" description="Helical" evidence="11">
    <location>
        <begin position="144"/>
        <end position="168"/>
    </location>
</feature>
<comment type="subcellular location">
    <subcellularLocation>
        <location evidence="2">Membrane</location>
        <topology evidence="2">Multi-pass membrane protein</topology>
    </subcellularLocation>
</comment>
<feature type="domain" description="Histidine kinase" evidence="12">
    <location>
        <begin position="236"/>
        <end position="449"/>
    </location>
</feature>
<dbReference type="Pfam" id="PF00512">
    <property type="entry name" value="HisKA"/>
    <property type="match status" value="1"/>
</dbReference>
<evidence type="ECO:0000256" key="11">
    <source>
        <dbReference type="SAM" id="Phobius"/>
    </source>
</evidence>
<dbReference type="RefSeq" id="WP_017768981.1">
    <property type="nucleotide sequence ID" value="NZ_CECV01000005.1"/>
</dbReference>
<dbReference type="Gene3D" id="3.30.565.10">
    <property type="entry name" value="Histidine kinase-like ATPase, C-terminal domain"/>
    <property type="match status" value="1"/>
</dbReference>
<dbReference type="Gene3D" id="1.10.287.130">
    <property type="match status" value="1"/>
</dbReference>
<evidence type="ECO:0000256" key="7">
    <source>
        <dbReference type="ARBA" id="ARBA00022777"/>
    </source>
</evidence>
<evidence type="ECO:0000256" key="10">
    <source>
        <dbReference type="ARBA" id="ARBA00023136"/>
    </source>
</evidence>
<evidence type="ECO:0000259" key="12">
    <source>
        <dbReference type="PROSITE" id="PS50109"/>
    </source>
</evidence>
<sequence length="450" mass="51735">MTKKNYSIKQRSWKVVFEVIILTICNVVVILFLSAVLSELGLVTYGTTGMDFPIQKEMTAEELSEVMKPYRYDFAIFSRMSEEVSQGHFVNNELHYYKSVIEKQKNLKVDLVHYEQFQTDDYFLVVRYSEVPEFSNQYFRKIPYNYLTITLFLLLFALSIIICLTRYIKEISANFRSIQNTSVQMGSRAFPLNDRYSQIDEFDAVLKTLHRKGNDLATLIEKEKSEKKDFSFQVGALAHDIKTPLTVLKGNLELLEMTNLTEQQEDFISSMNHSINTFEKYFNEMLSYSRLLIEDGESHKNIFLSEFLDDLLAEAEDIMVTQKVTFELTNSTSAKNFYGNQLNLNRALINILANAARYANAEKKVILSVKDTADFLIFEVWNSGSAFTPEALSNANKLFYTENFGRSSSHYGIGLSFAQKVAQKHEGRLVLTNPETGGAKVELYIKNKLL</sequence>
<dbReference type="EC" id="2.7.13.3" evidence="3"/>
<dbReference type="SUPFAM" id="SSF55874">
    <property type="entry name" value="ATPase domain of HSP90 chaperone/DNA topoisomerase II/histidine kinase"/>
    <property type="match status" value="1"/>
</dbReference>
<dbReference type="InterPro" id="IPR036097">
    <property type="entry name" value="HisK_dim/P_sf"/>
</dbReference>
<dbReference type="InterPro" id="IPR003661">
    <property type="entry name" value="HisK_dim/P_dom"/>
</dbReference>
<evidence type="ECO:0000256" key="8">
    <source>
        <dbReference type="ARBA" id="ARBA00022989"/>
    </source>
</evidence>
<dbReference type="SMART" id="SM00387">
    <property type="entry name" value="HATPase_c"/>
    <property type="match status" value="1"/>
</dbReference>
<dbReference type="SMART" id="SM00388">
    <property type="entry name" value="HisKA"/>
    <property type="match status" value="1"/>
</dbReference>
<dbReference type="SUPFAM" id="SSF47384">
    <property type="entry name" value="Homodimeric domain of signal transducing histidine kinase"/>
    <property type="match status" value="1"/>
</dbReference>
<keyword evidence="7 13" id="KW-0418">Kinase</keyword>
<evidence type="ECO:0000256" key="3">
    <source>
        <dbReference type="ARBA" id="ARBA00012438"/>
    </source>
</evidence>
<dbReference type="Proteomes" id="UP000516797">
    <property type="component" value="Chromosome"/>
</dbReference>
<evidence type="ECO:0000256" key="6">
    <source>
        <dbReference type="ARBA" id="ARBA00022692"/>
    </source>
</evidence>
<name>A0AB37FXE5_STRSU</name>
<evidence type="ECO:0000256" key="9">
    <source>
        <dbReference type="ARBA" id="ARBA00023012"/>
    </source>
</evidence>
<evidence type="ECO:0000256" key="2">
    <source>
        <dbReference type="ARBA" id="ARBA00004141"/>
    </source>
</evidence>
<dbReference type="PRINTS" id="PR01780">
    <property type="entry name" value="LANTIREGPROT"/>
</dbReference>
<protein>
    <recommendedName>
        <fullName evidence="3">histidine kinase</fullName>
        <ecNumber evidence="3">2.7.13.3</ecNumber>
    </recommendedName>
</protein>
<keyword evidence="5" id="KW-0808">Transferase</keyword>
<evidence type="ECO:0000256" key="1">
    <source>
        <dbReference type="ARBA" id="ARBA00000085"/>
    </source>
</evidence>
<dbReference type="InterPro" id="IPR036890">
    <property type="entry name" value="HATPase_C_sf"/>
</dbReference>
<dbReference type="InterPro" id="IPR003594">
    <property type="entry name" value="HATPase_dom"/>
</dbReference>
<dbReference type="Pfam" id="PF02518">
    <property type="entry name" value="HATPase_c"/>
    <property type="match status" value="1"/>
</dbReference>
<feature type="transmembrane region" description="Helical" evidence="11">
    <location>
        <begin position="12"/>
        <end position="37"/>
    </location>
</feature>
<keyword evidence="4" id="KW-0597">Phosphoprotein</keyword>
<keyword evidence="8 11" id="KW-1133">Transmembrane helix</keyword>
<proteinExistence type="predicted"/>
<keyword evidence="6 11" id="KW-0812">Transmembrane</keyword>
<evidence type="ECO:0000256" key="4">
    <source>
        <dbReference type="ARBA" id="ARBA00022553"/>
    </source>
</evidence>
<accession>A0AB37FXE5</accession>
<keyword evidence="9" id="KW-0902">Two-component regulatory system</keyword>
<gene>
    <name evidence="13" type="primary">rcsC</name>
    <name evidence="13" type="ORF">SSU1300283_00269</name>
</gene>
<dbReference type="PANTHER" id="PTHR45528">
    <property type="entry name" value="SENSOR HISTIDINE KINASE CPXA"/>
    <property type="match status" value="1"/>
</dbReference>
<keyword evidence="10 11" id="KW-0472">Membrane</keyword>
<reference evidence="13 14" key="1">
    <citation type="submission" date="2020-07" db="EMBL/GenBank/DDBJ databases">
        <title>Complete genome sequences of Streptococcus suis pig pathogenic strain 10, 13-00283-02 and 16085/3b.</title>
        <authorList>
            <person name="Bunk B."/>
            <person name="Jakobczak B."/>
            <person name="Florian V."/>
            <person name="Dittmar D."/>
            <person name="Maeder U."/>
            <person name="Jarek M."/>
            <person name="Baums C.G."/>
            <person name="Haeussler S."/>
            <person name="Voelker U."/>
            <person name="Michalik S."/>
        </authorList>
    </citation>
    <scope>NUCLEOTIDE SEQUENCE [LARGE SCALE GENOMIC DNA]</scope>
    <source>
        <strain evidence="13 14">13-00283-02</strain>
    </source>
</reference>
<dbReference type="InterPro" id="IPR005467">
    <property type="entry name" value="His_kinase_dom"/>
</dbReference>
<evidence type="ECO:0000256" key="5">
    <source>
        <dbReference type="ARBA" id="ARBA00022679"/>
    </source>
</evidence>
<evidence type="ECO:0000313" key="14">
    <source>
        <dbReference type="Proteomes" id="UP000516797"/>
    </source>
</evidence>
<comment type="catalytic activity">
    <reaction evidence="1">
        <text>ATP + protein L-histidine = ADP + protein N-phospho-L-histidine.</text>
        <dbReference type="EC" id="2.7.13.3"/>
    </reaction>
</comment>